<evidence type="ECO:0000256" key="5">
    <source>
        <dbReference type="SAM" id="MobiDB-lite"/>
    </source>
</evidence>
<dbReference type="Gene3D" id="1.10.10.10">
    <property type="entry name" value="Winged helix-like DNA-binding domain superfamily/Winged helix DNA-binding domain"/>
    <property type="match status" value="1"/>
</dbReference>
<name>A0A3L8RQZ5_STRRN</name>
<dbReference type="EMBL" id="QYCY01000001">
    <property type="protein sequence ID" value="RLV81908.1"/>
    <property type="molecule type" value="Genomic_DNA"/>
</dbReference>
<gene>
    <name evidence="7" type="ORF">D3C57_126025</name>
</gene>
<feature type="domain" description="HTH lysR-type" evidence="6">
    <location>
        <begin position="23"/>
        <end position="80"/>
    </location>
</feature>
<evidence type="ECO:0000256" key="3">
    <source>
        <dbReference type="ARBA" id="ARBA00023125"/>
    </source>
</evidence>
<evidence type="ECO:0000256" key="2">
    <source>
        <dbReference type="ARBA" id="ARBA00023015"/>
    </source>
</evidence>
<comment type="caution">
    <text evidence="7">The sequence shown here is derived from an EMBL/GenBank/DDBJ whole genome shotgun (WGS) entry which is preliminary data.</text>
</comment>
<dbReference type="SUPFAM" id="SSF53850">
    <property type="entry name" value="Periplasmic binding protein-like II"/>
    <property type="match status" value="1"/>
</dbReference>
<dbReference type="InterPro" id="IPR000847">
    <property type="entry name" value="LysR_HTH_N"/>
</dbReference>
<evidence type="ECO:0000256" key="1">
    <source>
        <dbReference type="ARBA" id="ARBA00009437"/>
    </source>
</evidence>
<dbReference type="Pfam" id="PF03466">
    <property type="entry name" value="LysR_substrate"/>
    <property type="match status" value="1"/>
</dbReference>
<evidence type="ECO:0000313" key="8">
    <source>
        <dbReference type="Proteomes" id="UP000281594"/>
    </source>
</evidence>
<organism evidence="7 8">
    <name type="scientific">Streptomyces rapamycinicus (strain ATCC 29253 / DSM 41530 / NRRL 5491 / AYB-994)</name>
    <name type="common">Streptomyces hygroscopicus (strain ATCC 29253)</name>
    <dbReference type="NCBI Taxonomy" id="1343740"/>
    <lineage>
        <taxon>Bacteria</taxon>
        <taxon>Bacillati</taxon>
        <taxon>Actinomycetota</taxon>
        <taxon>Actinomycetes</taxon>
        <taxon>Kitasatosporales</taxon>
        <taxon>Streptomycetaceae</taxon>
        <taxon>Streptomyces</taxon>
        <taxon>Streptomyces violaceusniger group</taxon>
    </lineage>
</organism>
<dbReference type="SUPFAM" id="SSF46785">
    <property type="entry name" value="Winged helix' DNA-binding domain"/>
    <property type="match status" value="1"/>
</dbReference>
<dbReference type="PANTHER" id="PTHR30346">
    <property type="entry name" value="TRANSCRIPTIONAL DUAL REGULATOR HCAR-RELATED"/>
    <property type="match status" value="1"/>
</dbReference>
<evidence type="ECO:0000256" key="4">
    <source>
        <dbReference type="ARBA" id="ARBA00023163"/>
    </source>
</evidence>
<dbReference type="AlphaFoldDB" id="A0A3L8RQZ5"/>
<accession>A0A3L8RQZ5</accession>
<dbReference type="Proteomes" id="UP000281594">
    <property type="component" value="Unassembled WGS sequence"/>
</dbReference>
<dbReference type="GO" id="GO:0003700">
    <property type="term" value="F:DNA-binding transcription factor activity"/>
    <property type="evidence" value="ECO:0007669"/>
    <property type="project" value="InterPro"/>
</dbReference>
<comment type="similarity">
    <text evidence="1">Belongs to the LysR transcriptional regulatory family.</text>
</comment>
<dbReference type="CDD" id="cd08414">
    <property type="entry name" value="PBP2_LTTR_aromatics_like"/>
    <property type="match status" value="1"/>
</dbReference>
<dbReference type="InterPro" id="IPR036388">
    <property type="entry name" value="WH-like_DNA-bd_sf"/>
</dbReference>
<evidence type="ECO:0000259" key="6">
    <source>
        <dbReference type="PROSITE" id="PS50931"/>
    </source>
</evidence>
<feature type="region of interest" description="Disordered" evidence="5">
    <location>
        <begin position="299"/>
        <end position="352"/>
    </location>
</feature>
<evidence type="ECO:0000313" key="7">
    <source>
        <dbReference type="EMBL" id="RLV81908.1"/>
    </source>
</evidence>
<dbReference type="PANTHER" id="PTHR30346:SF30">
    <property type="entry name" value="SMALL NEUTRAL PROTEASE REGULATORY PROTEIN"/>
    <property type="match status" value="1"/>
</dbReference>
<keyword evidence="3" id="KW-0238">DNA-binding</keyword>
<reference evidence="7 8" key="1">
    <citation type="journal article" date="2018" name="J. Biol. Chem.">
        <title>Discovery of the actinoplanic acid pathway in Streptomyces rapamycinicus reveals a genetically conserved synergism with rapamycin.</title>
        <authorList>
            <person name="Mrak P."/>
            <person name="Krastel P."/>
            <person name="Pivk Lukancic P."/>
            <person name="Tao J."/>
            <person name="Pistorius D."/>
            <person name="Moore C.M."/>
        </authorList>
    </citation>
    <scope>NUCLEOTIDE SEQUENCE [LARGE SCALE GENOMIC DNA]</scope>
    <source>
        <strain evidence="7 8">NRRL 5491</strain>
    </source>
</reference>
<dbReference type="PRINTS" id="PR00039">
    <property type="entry name" value="HTHLYSR"/>
</dbReference>
<dbReference type="Pfam" id="PF00126">
    <property type="entry name" value="HTH_1"/>
    <property type="match status" value="1"/>
</dbReference>
<dbReference type="InterPro" id="IPR005119">
    <property type="entry name" value="LysR_subst-bd"/>
</dbReference>
<dbReference type="InterPro" id="IPR036390">
    <property type="entry name" value="WH_DNA-bd_sf"/>
</dbReference>
<dbReference type="Gene3D" id="3.40.190.10">
    <property type="entry name" value="Periplasmic binding protein-like II"/>
    <property type="match status" value="2"/>
</dbReference>
<sequence>MGWRDFRVWCDGQVRSYAPAVELEVRHLRALCAIADTGSLRKAARQLGMTQPSLTTQLRRIENTVGGRLFSREVTGSRPTPLGRSVLCRARPIVAEMNALVSEVRLEAGQTADARLRIGSTGSRAVVGWLRRLRARYPDADTTIHIDVSANALLQMVAANQLDVAFVHEVEGAPLRVPEGVERRVLAEREPQFVALAETHPAAARPVVRLAELAADQWMVDPSVDGEGPGLRRVLAAAGLNPRVVYGDYLTAADLVASGEVVTPCQPTARSRQGVAVRPLHGDPLTVRLFLASRALPSARTGADGSAPGTAVRTGGTESAPDHAARTGPIDPSLDTAARTGPVEPARDPVSGAPLDVDALFGDLADAYFEIAWASVAYRQWLVRNESPLLRLQEPPTRDELDILGLAGPAEVS</sequence>
<dbReference type="GO" id="GO:0032993">
    <property type="term" value="C:protein-DNA complex"/>
    <property type="evidence" value="ECO:0007669"/>
    <property type="project" value="TreeGrafter"/>
</dbReference>
<protein>
    <submittedName>
        <fullName evidence="7">Peptidase</fullName>
    </submittedName>
</protein>
<dbReference type="STRING" id="1343740.M271_17580"/>
<keyword evidence="4" id="KW-0804">Transcription</keyword>
<keyword evidence="2" id="KW-0805">Transcription regulation</keyword>
<proteinExistence type="inferred from homology"/>
<dbReference type="GO" id="GO:0003677">
    <property type="term" value="F:DNA binding"/>
    <property type="evidence" value="ECO:0007669"/>
    <property type="project" value="UniProtKB-KW"/>
</dbReference>
<dbReference type="PROSITE" id="PS50931">
    <property type="entry name" value="HTH_LYSR"/>
    <property type="match status" value="1"/>
</dbReference>